<protein>
    <submittedName>
        <fullName evidence="4">Lysozyme inhibitor LprI family protein</fullName>
    </submittedName>
</protein>
<dbReference type="Pfam" id="PF07007">
    <property type="entry name" value="LprI"/>
    <property type="match status" value="1"/>
</dbReference>
<dbReference type="RefSeq" id="WP_349205282.1">
    <property type="nucleotide sequence ID" value="NZ_JBBMFN010000073.1"/>
</dbReference>
<feature type="compositionally biased region" description="Low complexity" evidence="1">
    <location>
        <begin position="64"/>
        <end position="78"/>
    </location>
</feature>
<dbReference type="InterPro" id="IPR009739">
    <property type="entry name" value="LprI-like_N"/>
</dbReference>
<feature type="domain" description="Lysozyme inhibitor LprI-like N-terminal" evidence="3">
    <location>
        <begin position="135"/>
        <end position="223"/>
    </location>
</feature>
<dbReference type="PANTHER" id="PTHR39176">
    <property type="entry name" value="PERIPLASMIC PROTEIN-RELATED"/>
    <property type="match status" value="1"/>
</dbReference>
<sequence>MKTCKTCMAAILLVILLMGMSACSNSSNETTSSNNQTEPENIEESTDDAPTDNASENIADPTPSDQNESAEAANNNNDSKPENDIEERRQESLTTIQKELDALPDKITGNKQVFLEGLDNLQKELDTLPDKEGSDSGATNAMKNYYGISYEKYDEALNAIYATLKKDLSPETMQDLQIKQLKWIDQKEAKAEEERLKYNGGTFENVALYISLYESTKERCYVLVNEYMTD</sequence>
<proteinExistence type="predicted"/>
<gene>
    <name evidence="4" type="ORF">WMO63_20275</name>
</gene>
<dbReference type="PROSITE" id="PS51257">
    <property type="entry name" value="PROKAR_LIPOPROTEIN"/>
    <property type="match status" value="1"/>
</dbReference>
<organism evidence="4 5">
    <name type="scientific">Niallia hominis</name>
    <dbReference type="NCBI Taxonomy" id="3133173"/>
    <lineage>
        <taxon>Bacteria</taxon>
        <taxon>Bacillati</taxon>
        <taxon>Bacillota</taxon>
        <taxon>Bacilli</taxon>
        <taxon>Bacillales</taxon>
        <taxon>Bacillaceae</taxon>
        <taxon>Niallia</taxon>
    </lineage>
</organism>
<feature type="signal peptide" evidence="2">
    <location>
        <begin position="1"/>
        <end position="26"/>
    </location>
</feature>
<name>A0ABV1F3P2_9BACI</name>
<evidence type="ECO:0000256" key="1">
    <source>
        <dbReference type="SAM" id="MobiDB-lite"/>
    </source>
</evidence>
<feature type="chain" id="PRO_5047457865" evidence="2">
    <location>
        <begin position="27"/>
        <end position="230"/>
    </location>
</feature>
<feature type="region of interest" description="Disordered" evidence="1">
    <location>
        <begin position="24"/>
        <end position="87"/>
    </location>
</feature>
<dbReference type="PANTHER" id="PTHR39176:SF1">
    <property type="entry name" value="PERIPLASMIC PROTEIN"/>
    <property type="match status" value="1"/>
</dbReference>
<feature type="compositionally biased region" description="Low complexity" evidence="1">
    <location>
        <begin position="24"/>
        <end position="39"/>
    </location>
</feature>
<keyword evidence="2" id="KW-0732">Signal</keyword>
<dbReference type="EMBL" id="JBBMFN010000073">
    <property type="protein sequence ID" value="MEQ2468000.1"/>
    <property type="molecule type" value="Genomic_DNA"/>
</dbReference>
<dbReference type="Gene3D" id="1.20.1270.180">
    <property type="match status" value="1"/>
</dbReference>
<comment type="caution">
    <text evidence="4">The sequence shown here is derived from an EMBL/GenBank/DDBJ whole genome shotgun (WGS) entry which is preliminary data.</text>
</comment>
<evidence type="ECO:0000313" key="4">
    <source>
        <dbReference type="EMBL" id="MEQ2468000.1"/>
    </source>
</evidence>
<accession>A0ABV1F3P2</accession>
<evidence type="ECO:0000256" key="2">
    <source>
        <dbReference type="SAM" id="SignalP"/>
    </source>
</evidence>
<evidence type="ECO:0000259" key="3">
    <source>
        <dbReference type="Pfam" id="PF07007"/>
    </source>
</evidence>
<dbReference type="Proteomes" id="UP001465426">
    <property type="component" value="Unassembled WGS sequence"/>
</dbReference>
<reference evidence="4 5" key="1">
    <citation type="submission" date="2024-03" db="EMBL/GenBank/DDBJ databases">
        <title>Human intestinal bacterial collection.</title>
        <authorList>
            <person name="Pauvert C."/>
            <person name="Hitch T.C.A."/>
            <person name="Clavel T."/>
        </authorList>
    </citation>
    <scope>NUCLEOTIDE SEQUENCE [LARGE SCALE GENOMIC DNA]</scope>
    <source>
        <strain evidence="4 5">CLA-SR-H024</strain>
    </source>
</reference>
<keyword evidence="5" id="KW-1185">Reference proteome</keyword>
<feature type="compositionally biased region" description="Acidic residues" evidence="1">
    <location>
        <begin position="40"/>
        <end position="50"/>
    </location>
</feature>
<evidence type="ECO:0000313" key="5">
    <source>
        <dbReference type="Proteomes" id="UP001465426"/>
    </source>
</evidence>